<comment type="caution">
    <text evidence="1">The sequence shown here is derived from an EMBL/GenBank/DDBJ whole genome shotgun (WGS) entry which is preliminary data.</text>
</comment>
<reference evidence="1 2" key="1">
    <citation type="submission" date="2024-02" db="EMBL/GenBank/DDBJ databases">
        <authorList>
            <person name="Chen Y."/>
            <person name="Shah S."/>
            <person name="Dougan E. K."/>
            <person name="Thang M."/>
            <person name="Chan C."/>
        </authorList>
    </citation>
    <scope>NUCLEOTIDE SEQUENCE [LARGE SCALE GENOMIC DNA]</scope>
</reference>
<name>A0ABP0Q2R0_9DINO</name>
<dbReference type="Proteomes" id="UP001642484">
    <property type="component" value="Unassembled WGS sequence"/>
</dbReference>
<keyword evidence="2" id="KW-1185">Reference proteome</keyword>
<accession>A0ABP0Q2R0</accession>
<sequence length="127" mass="13114">MIQLFIAIFQTATSSNVRLTGVDILAEQVEGAMMGDSGGSCSTMDFGTQCSVQPVLMSAGTQAQVSFASASSQTQVPPAPELASTATGTEVGSAHKCTQTVSQASYWPYFTVAVVGLVALSLARRQS</sequence>
<proteinExistence type="predicted"/>
<organism evidence="1 2">
    <name type="scientific">Durusdinium trenchii</name>
    <dbReference type="NCBI Taxonomy" id="1381693"/>
    <lineage>
        <taxon>Eukaryota</taxon>
        <taxon>Sar</taxon>
        <taxon>Alveolata</taxon>
        <taxon>Dinophyceae</taxon>
        <taxon>Suessiales</taxon>
        <taxon>Symbiodiniaceae</taxon>
        <taxon>Durusdinium</taxon>
    </lineage>
</organism>
<gene>
    <name evidence="1" type="ORF">CCMP2556_LOCUS40126</name>
</gene>
<dbReference type="EMBL" id="CAXAMN010023917">
    <property type="protein sequence ID" value="CAK9082128.1"/>
    <property type="molecule type" value="Genomic_DNA"/>
</dbReference>
<evidence type="ECO:0000313" key="1">
    <source>
        <dbReference type="EMBL" id="CAK9082128.1"/>
    </source>
</evidence>
<protein>
    <submittedName>
        <fullName evidence="1">Uncharacterized protein</fullName>
    </submittedName>
</protein>
<evidence type="ECO:0000313" key="2">
    <source>
        <dbReference type="Proteomes" id="UP001642484"/>
    </source>
</evidence>